<dbReference type="OrthoDB" id="5402332at2"/>
<name>A5G858_GEOUR</name>
<keyword evidence="2" id="KW-1185">Reference proteome</keyword>
<dbReference type="RefSeq" id="WP_011940622.1">
    <property type="nucleotide sequence ID" value="NC_009483.1"/>
</dbReference>
<sequence>MKTRRHSRIRVTPTFEAAYSDLSSYLRKASPLAFIALPSAMTTILATIDNHPHAWPIRRKVIGDREIAFHLAVMPIAYRRLHLRYLVAGDIAHLLAIWVDGHDEPDYFRP</sequence>
<dbReference type="Proteomes" id="UP000006695">
    <property type="component" value="Chromosome"/>
</dbReference>
<evidence type="ECO:0008006" key="3">
    <source>
        <dbReference type="Google" id="ProtNLM"/>
    </source>
</evidence>
<organism evidence="1 2">
    <name type="scientific">Geotalea uraniireducens (strain Rf4)</name>
    <name type="common">Geobacter uraniireducens</name>
    <dbReference type="NCBI Taxonomy" id="351605"/>
    <lineage>
        <taxon>Bacteria</taxon>
        <taxon>Pseudomonadati</taxon>
        <taxon>Thermodesulfobacteriota</taxon>
        <taxon>Desulfuromonadia</taxon>
        <taxon>Geobacterales</taxon>
        <taxon>Geobacteraceae</taxon>
        <taxon>Geotalea</taxon>
    </lineage>
</organism>
<protein>
    <recommendedName>
        <fullName evidence="3">Type II toxin-antitoxin system RelE/ParE family toxin</fullName>
    </recommendedName>
</protein>
<evidence type="ECO:0000313" key="2">
    <source>
        <dbReference type="Proteomes" id="UP000006695"/>
    </source>
</evidence>
<evidence type="ECO:0000313" key="1">
    <source>
        <dbReference type="EMBL" id="ABQ27976.1"/>
    </source>
</evidence>
<dbReference type="AlphaFoldDB" id="A5G858"/>
<proteinExistence type="predicted"/>
<reference evidence="1 2" key="1">
    <citation type="submission" date="2007-05" db="EMBL/GenBank/DDBJ databases">
        <title>Complete sequence of Geobacter uraniireducens Rf4.</title>
        <authorList>
            <consortium name="US DOE Joint Genome Institute"/>
            <person name="Copeland A."/>
            <person name="Lucas S."/>
            <person name="Lapidus A."/>
            <person name="Barry K."/>
            <person name="Detter J.C."/>
            <person name="Glavina del Rio T."/>
            <person name="Hammon N."/>
            <person name="Israni S."/>
            <person name="Dalin E."/>
            <person name="Tice H."/>
            <person name="Pitluck S."/>
            <person name="Chertkov O."/>
            <person name="Brettin T."/>
            <person name="Bruce D."/>
            <person name="Han C."/>
            <person name="Schmutz J."/>
            <person name="Larimer F."/>
            <person name="Land M."/>
            <person name="Hauser L."/>
            <person name="Kyrpides N."/>
            <person name="Mikhailova N."/>
            <person name="Shelobolina E."/>
            <person name="Aklujkar M."/>
            <person name="Lovley D."/>
            <person name="Richardson P."/>
        </authorList>
    </citation>
    <scope>NUCLEOTIDE SEQUENCE [LARGE SCALE GENOMIC DNA]</scope>
    <source>
        <strain evidence="1 2">Rf4</strain>
    </source>
</reference>
<accession>A5G858</accession>
<dbReference type="STRING" id="351605.Gura_3826"/>
<dbReference type="HOGENOM" id="CLU_2167364_0_0_7"/>
<gene>
    <name evidence="1" type="ordered locus">Gura_3826</name>
</gene>
<dbReference type="KEGG" id="gur:Gura_3826"/>
<dbReference type="EMBL" id="CP000698">
    <property type="protein sequence ID" value="ABQ27976.1"/>
    <property type="molecule type" value="Genomic_DNA"/>
</dbReference>